<reference evidence="12" key="2">
    <citation type="submission" date="2023-05" db="EMBL/GenBank/DDBJ databases">
        <authorList>
            <consortium name="Lawrence Berkeley National Laboratory"/>
            <person name="Steindorff A."/>
            <person name="Hensen N."/>
            <person name="Bonometti L."/>
            <person name="Westerberg I."/>
            <person name="Brannstrom I.O."/>
            <person name="Guillou S."/>
            <person name="Cros-Aarteil S."/>
            <person name="Calhoun S."/>
            <person name="Haridas S."/>
            <person name="Kuo A."/>
            <person name="Mondo S."/>
            <person name="Pangilinan J."/>
            <person name="Riley R."/>
            <person name="Labutti K."/>
            <person name="Andreopoulos B."/>
            <person name="Lipzen A."/>
            <person name="Chen C."/>
            <person name="Yanf M."/>
            <person name="Daum C."/>
            <person name="Ng V."/>
            <person name="Clum A."/>
            <person name="Ohm R."/>
            <person name="Martin F."/>
            <person name="Silar P."/>
            <person name="Natvig D."/>
            <person name="Lalanne C."/>
            <person name="Gautier V."/>
            <person name="Ament-Velasquez S.L."/>
            <person name="Kruys A."/>
            <person name="Hutchinson M.I."/>
            <person name="Powell A.J."/>
            <person name="Barry K."/>
            <person name="Miller A.N."/>
            <person name="Grigoriev I.V."/>
            <person name="Debuchy R."/>
            <person name="Gladieux P."/>
            <person name="Thoren M.H."/>
            <person name="Johannesson H."/>
        </authorList>
    </citation>
    <scope>NUCLEOTIDE SEQUENCE</scope>
    <source>
        <strain evidence="12">CBS 123565</strain>
    </source>
</reference>
<dbReference type="InterPro" id="IPR037138">
    <property type="entry name" value="His_deacetylse_dom_sf"/>
</dbReference>
<feature type="compositionally biased region" description="Basic and acidic residues" evidence="10">
    <location>
        <begin position="581"/>
        <end position="595"/>
    </location>
</feature>
<evidence type="ECO:0000259" key="11">
    <source>
        <dbReference type="Pfam" id="PF00850"/>
    </source>
</evidence>
<dbReference type="InterPro" id="IPR023801">
    <property type="entry name" value="His_deacetylse_dom"/>
</dbReference>
<comment type="subcellular location">
    <subcellularLocation>
        <location evidence="1">Nucleus</location>
    </subcellularLocation>
</comment>
<dbReference type="GO" id="GO:0033698">
    <property type="term" value="C:Rpd3L complex"/>
    <property type="evidence" value="ECO:0007669"/>
    <property type="project" value="UniProtKB-ARBA"/>
</dbReference>
<evidence type="ECO:0000313" key="12">
    <source>
        <dbReference type="EMBL" id="KAK4132028.1"/>
    </source>
</evidence>
<dbReference type="GO" id="GO:0032221">
    <property type="term" value="C:Rpd3S complex"/>
    <property type="evidence" value="ECO:0007669"/>
    <property type="project" value="UniProtKB-ARBA"/>
</dbReference>
<dbReference type="Pfam" id="PF00850">
    <property type="entry name" value="Hist_deacetyl"/>
    <property type="match status" value="1"/>
</dbReference>
<dbReference type="InterPro" id="IPR023696">
    <property type="entry name" value="Ureohydrolase_dom_sf"/>
</dbReference>
<name>A0AAN6UFH4_9PEZI</name>
<evidence type="ECO:0000256" key="10">
    <source>
        <dbReference type="SAM" id="MobiDB-lite"/>
    </source>
</evidence>
<keyword evidence="3" id="KW-0678">Repressor</keyword>
<feature type="compositionally biased region" description="Low complexity" evidence="10">
    <location>
        <begin position="534"/>
        <end position="545"/>
    </location>
</feature>
<accession>A0AAN6UFH4</accession>
<keyword evidence="6" id="KW-0805">Transcription regulation</keyword>
<dbReference type="EC" id="3.5.1.98" evidence="2"/>
<proteinExistence type="inferred from homology"/>
<dbReference type="EMBL" id="MU853420">
    <property type="protein sequence ID" value="KAK4132028.1"/>
    <property type="molecule type" value="Genomic_DNA"/>
</dbReference>
<evidence type="ECO:0000256" key="1">
    <source>
        <dbReference type="ARBA" id="ARBA00004123"/>
    </source>
</evidence>
<comment type="caution">
    <text evidence="12">The sequence shown here is derived from an EMBL/GenBank/DDBJ whole genome shotgun (WGS) entry which is preliminary data.</text>
</comment>
<protein>
    <recommendedName>
        <fullName evidence="2">histone deacetylase</fullName>
        <ecNumber evidence="2">3.5.1.98</ecNumber>
    </recommendedName>
</protein>
<dbReference type="InterPro" id="IPR000286">
    <property type="entry name" value="HDACs"/>
</dbReference>
<evidence type="ECO:0000256" key="3">
    <source>
        <dbReference type="ARBA" id="ARBA00022491"/>
    </source>
</evidence>
<evidence type="ECO:0000313" key="13">
    <source>
        <dbReference type="Proteomes" id="UP001304895"/>
    </source>
</evidence>
<comment type="similarity">
    <text evidence="9">Belongs to the histone deacetylase family. HD Type 1 subfamily.</text>
</comment>
<reference evidence="12" key="1">
    <citation type="journal article" date="2023" name="Mol. Phylogenet. Evol.">
        <title>Genome-scale phylogeny and comparative genomics of the fungal order Sordariales.</title>
        <authorList>
            <person name="Hensen N."/>
            <person name="Bonometti L."/>
            <person name="Westerberg I."/>
            <person name="Brannstrom I.O."/>
            <person name="Guillou S."/>
            <person name="Cros-Aarteil S."/>
            <person name="Calhoun S."/>
            <person name="Haridas S."/>
            <person name="Kuo A."/>
            <person name="Mondo S."/>
            <person name="Pangilinan J."/>
            <person name="Riley R."/>
            <person name="LaButti K."/>
            <person name="Andreopoulos B."/>
            <person name="Lipzen A."/>
            <person name="Chen C."/>
            <person name="Yan M."/>
            <person name="Daum C."/>
            <person name="Ng V."/>
            <person name="Clum A."/>
            <person name="Steindorff A."/>
            <person name="Ohm R.A."/>
            <person name="Martin F."/>
            <person name="Silar P."/>
            <person name="Natvig D.O."/>
            <person name="Lalanne C."/>
            <person name="Gautier V."/>
            <person name="Ament-Velasquez S.L."/>
            <person name="Kruys A."/>
            <person name="Hutchinson M.I."/>
            <person name="Powell A.J."/>
            <person name="Barry K."/>
            <person name="Miller A.N."/>
            <person name="Grigoriev I.V."/>
            <person name="Debuchy R."/>
            <person name="Gladieux P."/>
            <person name="Hiltunen Thoren M."/>
            <person name="Johannesson H."/>
        </authorList>
    </citation>
    <scope>NUCLEOTIDE SEQUENCE</scope>
    <source>
        <strain evidence="12">CBS 123565</strain>
    </source>
</reference>
<keyword evidence="5" id="KW-0156">Chromatin regulator</keyword>
<evidence type="ECO:0000256" key="5">
    <source>
        <dbReference type="ARBA" id="ARBA00022853"/>
    </source>
</evidence>
<keyword evidence="4" id="KW-0378">Hydrolase</keyword>
<gene>
    <name evidence="12" type="ORF">BT67DRAFT_386610</name>
</gene>
<dbReference type="PANTHER" id="PTHR10625">
    <property type="entry name" value="HISTONE DEACETYLASE HDAC1-RELATED"/>
    <property type="match status" value="1"/>
</dbReference>
<sequence length="670" mass="73812">MPKTATDKAGVERSRPLYTVVNDDKKRVAYFYDSDIGNYAYVTGHPMKPHRIRLAHSLVMNYDVYKYLEIYRAKPAVTSEMTQFHTDEYIEFLQRVTPDNMDSFMREQGKYNVGDDCPVFDGLFEFCGISAGGSMEGAARLNRNKCDIAINWAGGLHHAKKSEASGFCYVNDIVLAILELLRFKKRVLYVDIDVHHGDGVEEAFYTTDRVMTVSFHKYGEYFPGTGELRDVGIGTGKNYAVNFPLRDGIDDVAYETIFEPVISAVMKYYQPEAVVLQCGGDSLSGDRLGCFNLSMRGHANCVNYVRSFNLPTLVLGGGGYTMRNVARTWAYETGRLVGVEMDPVLPYNEYYDYYGPDYELNVRSSNMENANSYEYLEKIKIAVIENLKRTAAVPSVQMQDVPRQSFGMSDEQEAEMDDLDADENKDVRMTQRQWEKRVERRDEFDESDDEDMARANGVFKPNGHSLQETDFGHINNDDTMEVDSGVATPAELAELAELNAEGTVDNNDTMIDDGLTQIAEAAKAADAAEAAEAAEAAKVAETTETTETEVEKSTATEQLAQGDNHKIDSDGDVDMAEVATGDDKTTDATIKKEEVDGMSATEAEPKQSHAVEGAKPAGNKETLDAKQGASGSPEAAASEAKPAEEAPATEASPKDAVAADKTAAEDETKA</sequence>
<dbReference type="GO" id="GO:0070210">
    <property type="term" value="C:Rpd3L-Expanded complex"/>
    <property type="evidence" value="ECO:0007669"/>
    <property type="project" value="TreeGrafter"/>
</dbReference>
<dbReference type="GO" id="GO:0141221">
    <property type="term" value="F:histone deacetylase activity, hydrolytic mechanism"/>
    <property type="evidence" value="ECO:0007669"/>
    <property type="project" value="UniProtKB-EC"/>
</dbReference>
<evidence type="ECO:0000256" key="9">
    <source>
        <dbReference type="ARBA" id="ARBA00061569"/>
    </source>
</evidence>
<feature type="compositionally biased region" description="Low complexity" evidence="10">
    <location>
        <begin position="629"/>
        <end position="651"/>
    </location>
</feature>
<dbReference type="GO" id="GO:0031507">
    <property type="term" value="P:heterochromatin formation"/>
    <property type="evidence" value="ECO:0007669"/>
    <property type="project" value="TreeGrafter"/>
</dbReference>
<dbReference type="FunFam" id="3.40.800.20:FF:000001">
    <property type="entry name" value="Histone deacetylase"/>
    <property type="match status" value="1"/>
</dbReference>
<evidence type="ECO:0000256" key="6">
    <source>
        <dbReference type="ARBA" id="ARBA00023015"/>
    </source>
</evidence>
<feature type="domain" description="Histone deacetylase" evidence="11">
    <location>
        <begin position="45"/>
        <end position="333"/>
    </location>
</feature>
<dbReference type="InterPro" id="IPR003084">
    <property type="entry name" value="HDAC_I/II"/>
</dbReference>
<dbReference type="Gene3D" id="3.40.800.20">
    <property type="entry name" value="Histone deacetylase domain"/>
    <property type="match status" value="1"/>
</dbReference>
<organism evidence="12 13">
    <name type="scientific">Trichocladium antarcticum</name>
    <dbReference type="NCBI Taxonomy" id="1450529"/>
    <lineage>
        <taxon>Eukaryota</taxon>
        <taxon>Fungi</taxon>
        <taxon>Dikarya</taxon>
        <taxon>Ascomycota</taxon>
        <taxon>Pezizomycotina</taxon>
        <taxon>Sordariomycetes</taxon>
        <taxon>Sordariomycetidae</taxon>
        <taxon>Sordariales</taxon>
        <taxon>Chaetomiaceae</taxon>
        <taxon>Trichocladium</taxon>
    </lineage>
</organism>
<evidence type="ECO:0000256" key="2">
    <source>
        <dbReference type="ARBA" id="ARBA00012111"/>
    </source>
</evidence>
<feature type="region of interest" description="Disordered" evidence="10">
    <location>
        <begin position="534"/>
        <end position="670"/>
    </location>
</feature>
<keyword evidence="13" id="KW-1185">Reference proteome</keyword>
<dbReference type="PRINTS" id="PR01271">
    <property type="entry name" value="HISDACETLASE"/>
</dbReference>
<keyword evidence="8" id="KW-0539">Nucleus</keyword>
<keyword evidence="7" id="KW-0804">Transcription</keyword>
<dbReference type="AlphaFoldDB" id="A0AAN6UFH4"/>
<dbReference type="PANTHER" id="PTHR10625:SF10">
    <property type="entry name" value="HISTONE DEACETYLASE HDAC1"/>
    <property type="match status" value="1"/>
</dbReference>
<dbReference type="PRINTS" id="PR01270">
    <property type="entry name" value="HDASUPER"/>
</dbReference>
<evidence type="ECO:0000256" key="4">
    <source>
        <dbReference type="ARBA" id="ARBA00022801"/>
    </source>
</evidence>
<dbReference type="Proteomes" id="UP001304895">
    <property type="component" value="Unassembled WGS sequence"/>
</dbReference>
<dbReference type="SUPFAM" id="SSF52768">
    <property type="entry name" value="Arginase/deacetylase"/>
    <property type="match status" value="1"/>
</dbReference>
<evidence type="ECO:0000256" key="7">
    <source>
        <dbReference type="ARBA" id="ARBA00023163"/>
    </source>
</evidence>
<evidence type="ECO:0000256" key="8">
    <source>
        <dbReference type="ARBA" id="ARBA00023242"/>
    </source>
</evidence>